<keyword evidence="3" id="KW-0547">Nucleotide-binding</keyword>
<dbReference type="PhylomeDB" id="A4WHN3"/>
<dbReference type="EMBL" id="CP000660">
    <property type="protein sequence ID" value="ABP49900.1"/>
    <property type="molecule type" value="Genomic_DNA"/>
</dbReference>
<evidence type="ECO:0000313" key="7">
    <source>
        <dbReference type="Proteomes" id="UP000001567"/>
    </source>
</evidence>
<accession>A4WHN3</accession>
<evidence type="ECO:0000259" key="5">
    <source>
        <dbReference type="PROSITE" id="PS50893"/>
    </source>
</evidence>
<dbReference type="InterPro" id="IPR017871">
    <property type="entry name" value="ABC_transporter-like_CS"/>
</dbReference>
<dbReference type="HOGENOM" id="CLU_000604_1_11_2"/>
<evidence type="ECO:0000256" key="3">
    <source>
        <dbReference type="ARBA" id="ARBA00022741"/>
    </source>
</evidence>
<sequence>MQRCAFINPWQRQDVSLSVRSLTVIRDGTYVLQDVSFEARREFVLVAGPNGAGKTTLFLAVLSLVPYRGEICVDNICTEERTKKVGYVPQMLARGFNATVWEYVYLPAKFRKLADAATRAEEALKLVDLYPLRDRPILSLSGGQLQRAAIARALATGGDVLLLDEPLANVDPQGRIELIQLLRELKKNRTILMTSHELSMPSDLADKILLLNRRVVAYGTPDQVFSEEVLRKVYTYVRIAKTQYGYVCVTEDYAHPH</sequence>
<dbReference type="InterPro" id="IPR003439">
    <property type="entry name" value="ABC_transporter-like_ATP-bd"/>
</dbReference>
<name>A4WHN3_PYRAR</name>
<organism evidence="6 7">
    <name type="scientific">Pyrobaculum arsenaticum (strain DSM 13514 / JCM 11321 / PZ6)</name>
    <dbReference type="NCBI Taxonomy" id="340102"/>
    <lineage>
        <taxon>Archaea</taxon>
        <taxon>Thermoproteota</taxon>
        <taxon>Thermoprotei</taxon>
        <taxon>Thermoproteales</taxon>
        <taxon>Thermoproteaceae</taxon>
        <taxon>Pyrobaculum</taxon>
    </lineage>
</organism>
<dbReference type="STRING" id="340102.Pars_0287"/>
<protein>
    <submittedName>
        <fullName evidence="6">ABC transporter related protein</fullName>
    </submittedName>
</protein>
<evidence type="ECO:0000256" key="4">
    <source>
        <dbReference type="ARBA" id="ARBA00022840"/>
    </source>
</evidence>
<reference evidence="6 7" key="1">
    <citation type="submission" date="2007-04" db="EMBL/GenBank/DDBJ databases">
        <title>Complete sequence of Pyrobaculum arsenaticum DSM 13514.</title>
        <authorList>
            <consortium name="US DOE Joint Genome Institute"/>
            <person name="Copeland A."/>
            <person name="Lucas S."/>
            <person name="Lapidus A."/>
            <person name="Barry K."/>
            <person name="Glavina del Rio T."/>
            <person name="Dalin E."/>
            <person name="Tice H."/>
            <person name="Pitluck S."/>
            <person name="Chain P."/>
            <person name="Malfatti S."/>
            <person name="Shin M."/>
            <person name="Vergez L."/>
            <person name="Schmutz J."/>
            <person name="Larimer F."/>
            <person name="Land M."/>
            <person name="Hauser L."/>
            <person name="Kyrpides N."/>
            <person name="Mikhailova N."/>
            <person name="Cozen A.E."/>
            <person name="Fitz-Gibbon S.T."/>
            <person name="House C.H."/>
            <person name="Saltikov C."/>
            <person name="Lowe T.M."/>
            <person name="Richardson P."/>
        </authorList>
    </citation>
    <scope>NUCLEOTIDE SEQUENCE [LARGE SCALE GENOMIC DNA]</scope>
    <source>
        <strain evidence="7">ATCC 700994 / DSM 13514 / JCM 11321 / PZ6</strain>
    </source>
</reference>
<comment type="similarity">
    <text evidence="1">Belongs to the ABC transporter superfamily.</text>
</comment>
<dbReference type="Pfam" id="PF00005">
    <property type="entry name" value="ABC_tran"/>
    <property type="match status" value="1"/>
</dbReference>
<dbReference type="PROSITE" id="PS50893">
    <property type="entry name" value="ABC_TRANSPORTER_2"/>
    <property type="match status" value="1"/>
</dbReference>
<dbReference type="InterPro" id="IPR050153">
    <property type="entry name" value="Metal_Ion_Import_ABC"/>
</dbReference>
<keyword evidence="4" id="KW-0067">ATP-binding</keyword>
<dbReference type="SUPFAM" id="SSF52540">
    <property type="entry name" value="P-loop containing nucleoside triphosphate hydrolases"/>
    <property type="match status" value="1"/>
</dbReference>
<evidence type="ECO:0000313" key="6">
    <source>
        <dbReference type="EMBL" id="ABP49900.1"/>
    </source>
</evidence>
<dbReference type="PANTHER" id="PTHR42734:SF17">
    <property type="entry name" value="METAL TRANSPORT SYSTEM ATP-BINDING PROTEIN TM_0124-RELATED"/>
    <property type="match status" value="1"/>
</dbReference>
<dbReference type="KEGG" id="pas:Pars_0287"/>
<feature type="domain" description="ABC transporter" evidence="5">
    <location>
        <begin position="17"/>
        <end position="237"/>
    </location>
</feature>
<dbReference type="GO" id="GO:0005524">
    <property type="term" value="F:ATP binding"/>
    <property type="evidence" value="ECO:0007669"/>
    <property type="project" value="UniProtKB-KW"/>
</dbReference>
<dbReference type="InterPro" id="IPR003593">
    <property type="entry name" value="AAA+_ATPase"/>
</dbReference>
<dbReference type="InterPro" id="IPR027417">
    <property type="entry name" value="P-loop_NTPase"/>
</dbReference>
<dbReference type="Proteomes" id="UP000001567">
    <property type="component" value="Chromosome"/>
</dbReference>
<dbReference type="SMART" id="SM00382">
    <property type="entry name" value="AAA"/>
    <property type="match status" value="1"/>
</dbReference>
<keyword evidence="2" id="KW-0813">Transport</keyword>
<dbReference type="Gene3D" id="3.40.50.300">
    <property type="entry name" value="P-loop containing nucleotide triphosphate hydrolases"/>
    <property type="match status" value="1"/>
</dbReference>
<dbReference type="PANTHER" id="PTHR42734">
    <property type="entry name" value="METAL TRANSPORT SYSTEM ATP-BINDING PROTEIN TM_0124-RELATED"/>
    <property type="match status" value="1"/>
</dbReference>
<dbReference type="GO" id="GO:0016887">
    <property type="term" value="F:ATP hydrolysis activity"/>
    <property type="evidence" value="ECO:0007669"/>
    <property type="project" value="InterPro"/>
</dbReference>
<dbReference type="PROSITE" id="PS00211">
    <property type="entry name" value="ABC_TRANSPORTER_1"/>
    <property type="match status" value="1"/>
</dbReference>
<evidence type="ECO:0000256" key="2">
    <source>
        <dbReference type="ARBA" id="ARBA00022448"/>
    </source>
</evidence>
<evidence type="ECO:0000256" key="1">
    <source>
        <dbReference type="ARBA" id="ARBA00005417"/>
    </source>
</evidence>
<proteinExistence type="inferred from homology"/>
<gene>
    <name evidence="6" type="ordered locus">Pars_0287</name>
</gene>
<dbReference type="AlphaFoldDB" id="A4WHN3"/>